<evidence type="ECO:0000313" key="3">
    <source>
        <dbReference type="EMBL" id="PKY02503.1"/>
    </source>
</evidence>
<evidence type="ECO:0008006" key="5">
    <source>
        <dbReference type="Google" id="ProtNLM"/>
    </source>
</evidence>
<feature type="region of interest" description="Disordered" evidence="1">
    <location>
        <begin position="237"/>
        <end position="262"/>
    </location>
</feature>
<keyword evidence="2" id="KW-1133">Transmembrane helix</keyword>
<dbReference type="EMBL" id="MSFM01000009">
    <property type="protein sequence ID" value="PKY02503.1"/>
    <property type="molecule type" value="Genomic_DNA"/>
</dbReference>
<sequence length="422" mass="44326">ILSSTASSSPTGHFLAREAETCPKNYTQCSNAGLPSSFCCPSSSTCISLDDGSSAICCPKGETCEFIQPIGCDVQRQDAKENPKSPIKTTRTDDRLPKCGDFCCPFGYTCQKDNVCIMDKARSSSSKTKTNTASETTTSTSTNTNTNTNTQTTTTGSSHTVPIMDPTATADTPEPSTTSPSNPNSSAAQAAPQLTAACPSYPSQAVAAGFFPGAIFGAIATLLALFGIRKYQEKHLPPGDKITQHTQRSSSGTLLGISPPIPSDETSYRTDFLLHRPATTSTSTRRTSEGARSMLQRSRSRVKSLFGTTPKITISEPDAPPVPVPVPSTPQRAVVARRPSTESIKVYTPPGVFAGTSVLKPSPYPDVRPNTTFSDMIDRVGFKDGRGDPCYRVQTPPGGIVGVGVGVVVVVGRGGLLGGELG</sequence>
<dbReference type="GeneID" id="36549406"/>
<comment type="caution">
    <text evidence="3">The sequence shown here is derived from an EMBL/GenBank/DDBJ whole genome shotgun (WGS) entry which is preliminary data.</text>
</comment>
<reference evidence="3" key="1">
    <citation type="submission" date="2016-12" db="EMBL/GenBank/DDBJ databases">
        <title>The genomes of Aspergillus section Nigri reveals drivers in fungal speciation.</title>
        <authorList>
            <consortium name="DOE Joint Genome Institute"/>
            <person name="Vesth T.C."/>
            <person name="Nybo J."/>
            <person name="Theobald S."/>
            <person name="Brandl J."/>
            <person name="Frisvad J.C."/>
            <person name="Nielsen K.F."/>
            <person name="Lyhne E.K."/>
            <person name="Kogle M.E."/>
            <person name="Kuo A."/>
            <person name="Riley R."/>
            <person name="Clum A."/>
            <person name="Nolan M."/>
            <person name="Lipzen A."/>
            <person name="Salamov A."/>
            <person name="Henrissat B."/>
            <person name="Wiebenga A."/>
            <person name="De vries R.P."/>
            <person name="Grigoriev I.V."/>
            <person name="Mortensen U.H."/>
            <person name="Andersen M.R."/>
            <person name="Baker S.E."/>
        </authorList>
    </citation>
    <scope>NUCLEOTIDE SEQUENCE</scope>
    <source>
        <strain evidence="3">IBT 28561</strain>
    </source>
</reference>
<feature type="region of interest" description="Disordered" evidence="1">
    <location>
        <begin position="279"/>
        <end position="302"/>
    </location>
</feature>
<dbReference type="OrthoDB" id="5338512at2759"/>
<evidence type="ECO:0000313" key="4">
    <source>
        <dbReference type="Proteomes" id="UP000234254"/>
    </source>
</evidence>
<feature type="compositionally biased region" description="Polar residues" evidence="1">
    <location>
        <begin position="244"/>
        <end position="253"/>
    </location>
</feature>
<dbReference type="VEuPathDB" id="FungiDB:P168DRAFT_346271"/>
<gene>
    <name evidence="3" type="ORF">P168DRAFT_346271</name>
</gene>
<feature type="region of interest" description="Disordered" evidence="1">
    <location>
        <begin position="127"/>
        <end position="191"/>
    </location>
</feature>
<feature type="non-terminal residue" evidence="3">
    <location>
        <position position="1"/>
    </location>
</feature>
<evidence type="ECO:0000256" key="2">
    <source>
        <dbReference type="SAM" id="Phobius"/>
    </source>
</evidence>
<dbReference type="RefSeq" id="XP_024691097.1">
    <property type="nucleotide sequence ID" value="XM_024841877.1"/>
</dbReference>
<dbReference type="Proteomes" id="UP000234254">
    <property type="component" value="Unassembled WGS sequence"/>
</dbReference>
<evidence type="ECO:0000256" key="1">
    <source>
        <dbReference type="SAM" id="MobiDB-lite"/>
    </source>
</evidence>
<keyword evidence="2" id="KW-0472">Membrane</keyword>
<name>A0A2I1CY09_ASPC2</name>
<keyword evidence="4" id="KW-1185">Reference proteome</keyword>
<feature type="transmembrane region" description="Helical" evidence="2">
    <location>
        <begin position="205"/>
        <end position="228"/>
    </location>
</feature>
<accession>A0A2I1CY09</accession>
<keyword evidence="2" id="KW-0812">Transmembrane</keyword>
<organism evidence="3 4">
    <name type="scientific">Aspergillus campestris (strain IBT 28561)</name>
    <dbReference type="NCBI Taxonomy" id="1392248"/>
    <lineage>
        <taxon>Eukaryota</taxon>
        <taxon>Fungi</taxon>
        <taxon>Dikarya</taxon>
        <taxon>Ascomycota</taxon>
        <taxon>Pezizomycotina</taxon>
        <taxon>Eurotiomycetes</taxon>
        <taxon>Eurotiomycetidae</taxon>
        <taxon>Eurotiales</taxon>
        <taxon>Aspergillaceae</taxon>
        <taxon>Aspergillus</taxon>
        <taxon>Aspergillus subgen. Circumdati</taxon>
    </lineage>
</organism>
<proteinExistence type="predicted"/>
<dbReference type="AlphaFoldDB" id="A0A2I1CY09"/>
<protein>
    <recommendedName>
        <fullName evidence="5">GPI transamidase component PIG-S</fullName>
    </recommendedName>
</protein>